<dbReference type="EMBL" id="HE797093">
    <property type="protein sequence ID" value="CCM02787.1"/>
    <property type="molecule type" value="Genomic_DNA"/>
</dbReference>
<proteinExistence type="predicted"/>
<feature type="region of interest" description="Disordered" evidence="1">
    <location>
        <begin position="320"/>
        <end position="372"/>
    </location>
</feature>
<organism evidence="2 3">
    <name type="scientific">Fibroporia radiculosa</name>
    <dbReference type="NCBI Taxonomy" id="599839"/>
    <lineage>
        <taxon>Eukaryota</taxon>
        <taxon>Fungi</taxon>
        <taxon>Dikarya</taxon>
        <taxon>Basidiomycota</taxon>
        <taxon>Agaricomycotina</taxon>
        <taxon>Agaricomycetes</taxon>
        <taxon>Polyporales</taxon>
        <taxon>Fibroporiaceae</taxon>
        <taxon>Fibroporia</taxon>
    </lineage>
</organism>
<dbReference type="RefSeq" id="XP_012182070.1">
    <property type="nucleotide sequence ID" value="XM_012326680.1"/>
</dbReference>
<feature type="region of interest" description="Disordered" evidence="1">
    <location>
        <begin position="206"/>
        <end position="282"/>
    </location>
</feature>
<dbReference type="GeneID" id="24097698"/>
<protein>
    <recommendedName>
        <fullName evidence="4">Ino eighty subunit 1</fullName>
    </recommendedName>
</protein>
<sequence>MDSPDFGLEFAKMALLSNVGRINTTMAFFPEMRTALRTYHPVPSLQKTSGNLQDAPRIKNILKSCHLDSETPSVTLSPADVHSRSRSGKVPPTSIVNLVFTFATNAGSIARTHFGRSPSYDFLDFFTPIHISSESRARAFLWLCYHYHEAPSYNPFSDDHANTHPGQIPSLAVLSPEEAALENVDPPDEIEWGWKMTRQRREFMENKAKEGDQEQPDDGDERPKSKASMTRGRGRSKAALGMPSVDLADREWDGEHSPIDDPMSPLSIPQGFQDPSYSRGRSSERLPLFQHEFTPYHETSSSSFPSHQHLPRLPSMSDILAEPHLPSEPYPRRRSSPSPVPSTNGRALRTHGRRHTEPHALHPSAHHQQHVPQHAPLYPHQSYPAFMHDVPRLPPAAQPPPQRSMLDQAWHVVMTTDPLEDSDDEYPDESARLDYVLRLRIISRLRGKDPTPEPEVAPQHQATPIPHLNIDAHPNAI</sequence>
<name>J4HWS8_9APHY</name>
<keyword evidence="3" id="KW-1185">Reference proteome</keyword>
<accession>J4HWS8</accession>
<evidence type="ECO:0008006" key="4">
    <source>
        <dbReference type="Google" id="ProtNLM"/>
    </source>
</evidence>
<feature type="compositionally biased region" description="Basic and acidic residues" evidence="1">
    <location>
        <begin position="247"/>
        <end position="259"/>
    </location>
</feature>
<dbReference type="PANTHER" id="PTHR37287:SF1">
    <property type="entry name" value="INO EIGHTY SUBUNIT 1"/>
    <property type="match status" value="1"/>
</dbReference>
<dbReference type="Proteomes" id="UP000006352">
    <property type="component" value="Unassembled WGS sequence"/>
</dbReference>
<dbReference type="OrthoDB" id="5413003at2759"/>
<evidence type="ECO:0000256" key="1">
    <source>
        <dbReference type="SAM" id="MobiDB-lite"/>
    </source>
</evidence>
<dbReference type="STRING" id="599839.J4HWS8"/>
<gene>
    <name evidence="2" type="ORF">FIBRA_04896</name>
</gene>
<reference evidence="2 3" key="1">
    <citation type="journal article" date="2012" name="Appl. Environ. Microbiol.">
        <title>Short-read sequencing for genomic analysis of the brown rot fungus Fibroporia radiculosa.</title>
        <authorList>
            <person name="Tang J.D."/>
            <person name="Perkins A.D."/>
            <person name="Sonstegard T.S."/>
            <person name="Schroeder S.G."/>
            <person name="Burgess S.C."/>
            <person name="Diehl S.V."/>
        </authorList>
    </citation>
    <scope>NUCLEOTIDE SEQUENCE [LARGE SCALE GENOMIC DNA]</scope>
    <source>
        <strain evidence="2 3">TFFH 294</strain>
    </source>
</reference>
<evidence type="ECO:0000313" key="3">
    <source>
        <dbReference type="Proteomes" id="UP000006352"/>
    </source>
</evidence>
<dbReference type="HOGENOM" id="CLU_007606_2_1_1"/>
<dbReference type="GO" id="GO:0031011">
    <property type="term" value="C:Ino80 complex"/>
    <property type="evidence" value="ECO:0007669"/>
    <property type="project" value="InterPro"/>
</dbReference>
<dbReference type="AlphaFoldDB" id="J4HWS8"/>
<dbReference type="InterPro" id="IPR038014">
    <property type="entry name" value="Ies1"/>
</dbReference>
<evidence type="ECO:0000313" key="2">
    <source>
        <dbReference type="EMBL" id="CCM02787.1"/>
    </source>
</evidence>
<dbReference type="InParanoid" id="J4HWS8"/>
<dbReference type="PANTHER" id="PTHR37287">
    <property type="entry name" value="INO EIGHTY SUBUNIT 1"/>
    <property type="match status" value="1"/>
</dbReference>